<dbReference type="PROSITE" id="PS51257">
    <property type="entry name" value="PROKAR_LIPOPROTEIN"/>
    <property type="match status" value="1"/>
</dbReference>
<keyword evidence="1" id="KW-0793">Thylakoid</keyword>
<dbReference type="Pfam" id="PF13326">
    <property type="entry name" value="PSII_Pbs27"/>
    <property type="match status" value="1"/>
</dbReference>
<gene>
    <name evidence="1" type="primary">psb27</name>
    <name evidence="2" type="ORF">NIES2119_07825</name>
</gene>
<dbReference type="STRING" id="454136.NIES2119_07825"/>
<dbReference type="GO" id="GO:0031676">
    <property type="term" value="C:plasma membrane-derived thylakoid membrane"/>
    <property type="evidence" value="ECO:0007669"/>
    <property type="project" value="UniProtKB-SubCell"/>
</dbReference>
<dbReference type="HAMAP" id="MF_01481">
    <property type="entry name" value="PSII_Psb27"/>
    <property type="match status" value="1"/>
</dbReference>
<name>A0A1U7IP16_9CYAN</name>
<comment type="subcellular location">
    <subcellularLocation>
        <location evidence="1">Cellular thylakoid membrane</location>
        <topology evidence="1">Lipid-anchor</topology>
        <orientation evidence="1">Lumenal side</orientation>
    </subcellularLocation>
    <text evidence="1">Associated with PSII on the lumenal side of the thylakoid membrane.</text>
</comment>
<comment type="subunit">
    <text evidence="1">Monomer. Forms a complex with a monomeric, partially assembled PSII. This is probably the complex in which D1 is assembled and/or replaced.</text>
</comment>
<dbReference type="InterPro" id="IPR038450">
    <property type="entry name" value="PSII_Psb27_sf"/>
</dbReference>
<dbReference type="GO" id="GO:0031977">
    <property type="term" value="C:thylakoid lumen"/>
    <property type="evidence" value="ECO:0007669"/>
    <property type="project" value="UniProtKB-UniRule"/>
</dbReference>
<dbReference type="RefSeq" id="WP_073592897.1">
    <property type="nucleotide sequence ID" value="NZ_MRCE01000006.1"/>
</dbReference>
<keyword evidence="1" id="KW-0449">Lipoprotein</keyword>
<comment type="caution">
    <text evidence="2">The sequence shown here is derived from an EMBL/GenBank/DDBJ whole genome shotgun (WGS) entry which is preliminary data.</text>
</comment>
<accession>A0A1U7IP16</accession>
<dbReference type="Proteomes" id="UP000185860">
    <property type="component" value="Unassembled WGS sequence"/>
</dbReference>
<dbReference type="NCBIfam" id="TIGR03044">
    <property type="entry name" value="PS_II_psb27"/>
    <property type="match status" value="1"/>
</dbReference>
<dbReference type="GO" id="GO:0010206">
    <property type="term" value="P:photosystem II repair"/>
    <property type="evidence" value="ECO:0007669"/>
    <property type="project" value="UniProtKB-UniRule"/>
</dbReference>
<dbReference type="OrthoDB" id="541086at2"/>
<organism evidence="2 3">
    <name type="scientific">[Phormidium ambiguum] IAM M-71</name>
    <dbReference type="NCBI Taxonomy" id="454136"/>
    <lineage>
        <taxon>Bacteria</taxon>
        <taxon>Bacillati</taxon>
        <taxon>Cyanobacteriota</taxon>
        <taxon>Cyanophyceae</taxon>
        <taxon>Oscillatoriophycideae</taxon>
        <taxon>Aerosakkonematales</taxon>
        <taxon>Aerosakkonemataceae</taxon>
        <taxon>Floridanema</taxon>
    </lineage>
</organism>
<dbReference type="GO" id="GO:0009523">
    <property type="term" value="C:photosystem II"/>
    <property type="evidence" value="ECO:0007669"/>
    <property type="project" value="InterPro"/>
</dbReference>
<dbReference type="Gene3D" id="1.20.58.810">
    <property type="entry name" value="Photosystem II Pbs27"/>
    <property type="match status" value="1"/>
</dbReference>
<sequence length="131" mass="14461">MKRYLSRLFALVLVVTIGLVGCSTPSGLTGKYSQDTLNVVASLRNAIELPNDAPEKAAAQAEARKKINDFAALYWRDGSLKSLRSFTTMRTALNALGSHYASYPNRPVPEKLKKRLETEFNQIEMAINQGA</sequence>
<dbReference type="AlphaFoldDB" id="A0A1U7IP16"/>
<protein>
    <recommendedName>
        <fullName evidence="1">Photosystem II lipoprotein Psb27</fullName>
    </recommendedName>
    <alternativeName>
        <fullName evidence="1">Photosystem II 11 kDa protein</fullName>
    </alternativeName>
</protein>
<comment type="function">
    <text evidence="1">Plays a role in the repair and/or biogenesis of the calcium-manganese-oxide cluster on the lumenal face of the thylakoid membrane. Its presence in a photosystem II (PSII) preparation prevents binding of some small extrinsic subunits and thus assembly of calcium-manganese-oxide cluster.</text>
</comment>
<comment type="similarity">
    <text evidence="1">Belongs to the Psb27 family.</text>
</comment>
<dbReference type="GO" id="GO:0010207">
    <property type="term" value="P:photosystem II assembly"/>
    <property type="evidence" value="ECO:0007669"/>
    <property type="project" value="UniProtKB-UniRule"/>
</dbReference>
<keyword evidence="1" id="KW-0472">Membrane</keyword>
<reference evidence="2 3" key="1">
    <citation type="submission" date="2016-11" db="EMBL/GenBank/DDBJ databases">
        <title>Draft Genome Sequences of Nine Cyanobacterial Strains from Diverse Habitats.</title>
        <authorList>
            <person name="Zhu T."/>
            <person name="Hou S."/>
            <person name="Lu X."/>
            <person name="Hess W.R."/>
        </authorList>
    </citation>
    <scope>NUCLEOTIDE SEQUENCE [LARGE SCALE GENOMIC DNA]</scope>
    <source>
        <strain evidence="2 3">IAM M-71</strain>
    </source>
</reference>
<evidence type="ECO:0000313" key="3">
    <source>
        <dbReference type="Proteomes" id="UP000185860"/>
    </source>
</evidence>
<proteinExistence type="inferred from homology"/>
<evidence type="ECO:0000313" key="2">
    <source>
        <dbReference type="EMBL" id="OKH39035.1"/>
    </source>
</evidence>
<dbReference type="InterPro" id="IPR025585">
    <property type="entry name" value="PSII_Psb27"/>
</dbReference>
<dbReference type="PANTHER" id="PTHR34041:SF1">
    <property type="entry name" value="PHOTOSYSTEM II REPAIR PROTEIN PSB27-H1, CHLOROPLASTIC"/>
    <property type="match status" value="1"/>
</dbReference>
<dbReference type="EMBL" id="MRCE01000006">
    <property type="protein sequence ID" value="OKH39035.1"/>
    <property type="molecule type" value="Genomic_DNA"/>
</dbReference>
<dbReference type="InterPro" id="IPR017488">
    <property type="entry name" value="PSII_Psb27_cyano_bac"/>
</dbReference>
<evidence type="ECO:0000256" key="1">
    <source>
        <dbReference type="HAMAP-Rule" id="MF_01481"/>
    </source>
</evidence>
<keyword evidence="1" id="KW-0564">Palmitate</keyword>
<dbReference type="PANTHER" id="PTHR34041">
    <property type="entry name" value="PHOTOSYSTEM II REPAIR PROTEIN PSB27-H1, CHLOROPLASTIC"/>
    <property type="match status" value="1"/>
</dbReference>
<keyword evidence="1" id="KW-0732">Signal</keyword>